<proteinExistence type="predicted"/>
<accession>A0A6G1HH67</accession>
<evidence type="ECO:0000313" key="3">
    <source>
        <dbReference type="Proteomes" id="UP000800041"/>
    </source>
</evidence>
<sequence>MASSVETDSPDEVDFCTLGMFIIDEIHFQPPDPRPSRYNVPGGAGTYSALGARIYSPGELSKKVGWTIDCGSDFEPGLRESLSHWRTNCVFRETLERQTTRGWNYYGQNEHRGFKYLTPKLRLDAQNLPPQFLSSRSFHLICSPSRCSDLATNINSRRPPNFDISFYIWEPVPDVCTPVELAAARDALLAVDVVSPNHVELAMWFGDEVVSKHSSSVDEDTVEKTAREFIKQGIGSRGDGAIVVRAGEKGCFVLTQAMLANEEKGIWFPAYHPSPEDKRNGLNKVVDPTGGGNGFLGGLSVGLARGKAIEEAAIMGTISASFAIEQVGIPSLVYEHDGETWNGVRVEEREQEYTLRIGCNTEHLV</sequence>
<dbReference type="InterPro" id="IPR011611">
    <property type="entry name" value="PfkB_dom"/>
</dbReference>
<dbReference type="AlphaFoldDB" id="A0A6G1HH67"/>
<gene>
    <name evidence="2" type="ORF">K402DRAFT_388027</name>
</gene>
<keyword evidence="3" id="KW-1185">Reference proteome</keyword>
<keyword evidence="2" id="KW-0808">Transferase</keyword>
<dbReference type="Proteomes" id="UP000800041">
    <property type="component" value="Unassembled WGS sequence"/>
</dbReference>
<evidence type="ECO:0000259" key="1">
    <source>
        <dbReference type="Pfam" id="PF00294"/>
    </source>
</evidence>
<dbReference type="Pfam" id="PF00294">
    <property type="entry name" value="PfkB"/>
    <property type="match status" value="1"/>
</dbReference>
<organism evidence="2 3">
    <name type="scientific">Aulographum hederae CBS 113979</name>
    <dbReference type="NCBI Taxonomy" id="1176131"/>
    <lineage>
        <taxon>Eukaryota</taxon>
        <taxon>Fungi</taxon>
        <taxon>Dikarya</taxon>
        <taxon>Ascomycota</taxon>
        <taxon>Pezizomycotina</taxon>
        <taxon>Dothideomycetes</taxon>
        <taxon>Pleosporomycetidae</taxon>
        <taxon>Aulographales</taxon>
        <taxon>Aulographaceae</taxon>
    </lineage>
</organism>
<dbReference type="InterPro" id="IPR029056">
    <property type="entry name" value="Ribokinase-like"/>
</dbReference>
<dbReference type="Gene3D" id="3.40.1190.20">
    <property type="match status" value="1"/>
</dbReference>
<dbReference type="GO" id="GO:0016301">
    <property type="term" value="F:kinase activity"/>
    <property type="evidence" value="ECO:0007669"/>
    <property type="project" value="UniProtKB-KW"/>
</dbReference>
<dbReference type="EMBL" id="ML977137">
    <property type="protein sequence ID" value="KAF1992370.1"/>
    <property type="molecule type" value="Genomic_DNA"/>
</dbReference>
<dbReference type="PANTHER" id="PTHR47098:SF2">
    <property type="entry name" value="PROTEIN MAK32"/>
    <property type="match status" value="1"/>
</dbReference>
<protein>
    <submittedName>
        <fullName evidence="2">Ribokinase-like protein</fullName>
    </submittedName>
</protein>
<evidence type="ECO:0000313" key="2">
    <source>
        <dbReference type="EMBL" id="KAF1992370.1"/>
    </source>
</evidence>
<dbReference type="OrthoDB" id="497927at2759"/>
<feature type="domain" description="Carbohydrate kinase PfkB" evidence="1">
    <location>
        <begin position="174"/>
        <end position="328"/>
    </location>
</feature>
<dbReference type="SUPFAM" id="SSF53613">
    <property type="entry name" value="Ribokinase-like"/>
    <property type="match status" value="1"/>
</dbReference>
<name>A0A6G1HH67_9PEZI</name>
<keyword evidence="2" id="KW-0418">Kinase</keyword>
<reference evidence="2" key="1">
    <citation type="journal article" date="2020" name="Stud. Mycol.">
        <title>101 Dothideomycetes genomes: a test case for predicting lifestyles and emergence of pathogens.</title>
        <authorList>
            <person name="Haridas S."/>
            <person name="Albert R."/>
            <person name="Binder M."/>
            <person name="Bloem J."/>
            <person name="Labutti K."/>
            <person name="Salamov A."/>
            <person name="Andreopoulos B."/>
            <person name="Baker S."/>
            <person name="Barry K."/>
            <person name="Bills G."/>
            <person name="Bluhm B."/>
            <person name="Cannon C."/>
            <person name="Castanera R."/>
            <person name="Culley D."/>
            <person name="Daum C."/>
            <person name="Ezra D."/>
            <person name="Gonzalez J."/>
            <person name="Henrissat B."/>
            <person name="Kuo A."/>
            <person name="Liang C."/>
            <person name="Lipzen A."/>
            <person name="Lutzoni F."/>
            <person name="Magnuson J."/>
            <person name="Mondo S."/>
            <person name="Nolan M."/>
            <person name="Ohm R."/>
            <person name="Pangilinan J."/>
            <person name="Park H.-J."/>
            <person name="Ramirez L."/>
            <person name="Alfaro M."/>
            <person name="Sun H."/>
            <person name="Tritt A."/>
            <person name="Yoshinaga Y."/>
            <person name="Zwiers L.-H."/>
            <person name="Turgeon B."/>
            <person name="Goodwin S."/>
            <person name="Spatafora J."/>
            <person name="Crous P."/>
            <person name="Grigoriev I."/>
        </authorList>
    </citation>
    <scope>NUCLEOTIDE SEQUENCE</scope>
    <source>
        <strain evidence="2">CBS 113979</strain>
    </source>
</reference>
<dbReference type="PANTHER" id="PTHR47098">
    <property type="entry name" value="PROTEIN MAK32"/>
    <property type="match status" value="1"/>
</dbReference>